<evidence type="ECO:0000313" key="3">
    <source>
        <dbReference type="EMBL" id="SDR32340.1"/>
    </source>
</evidence>
<proteinExistence type="predicted"/>
<protein>
    <recommendedName>
        <fullName evidence="2">DUF8151 domain-containing protein</fullName>
    </recommendedName>
</protein>
<dbReference type="Proteomes" id="UP000198848">
    <property type="component" value="Unassembled WGS sequence"/>
</dbReference>
<feature type="domain" description="DUF8151" evidence="2">
    <location>
        <begin position="3"/>
        <end position="73"/>
    </location>
</feature>
<dbReference type="OrthoDB" id="205411at2157"/>
<keyword evidence="1" id="KW-0472">Membrane</keyword>
<dbReference type="EMBL" id="FNLC01000003">
    <property type="protein sequence ID" value="SDR32340.1"/>
    <property type="molecule type" value="Genomic_DNA"/>
</dbReference>
<evidence type="ECO:0000259" key="2">
    <source>
        <dbReference type="Pfam" id="PF26478"/>
    </source>
</evidence>
<organism evidence="3 4">
    <name type="scientific">Natronobacterium texcoconense</name>
    <dbReference type="NCBI Taxonomy" id="1095778"/>
    <lineage>
        <taxon>Archaea</taxon>
        <taxon>Methanobacteriati</taxon>
        <taxon>Methanobacteriota</taxon>
        <taxon>Stenosarchaea group</taxon>
        <taxon>Halobacteria</taxon>
        <taxon>Halobacteriales</taxon>
        <taxon>Natrialbaceae</taxon>
        <taxon>Natronobacterium</taxon>
    </lineage>
</organism>
<sequence length="76" mass="7814">MSSELLVESLSMLLYTVAAVVLTVGGVLAEGASLQHFGSGELVVGLWLAAIGAVMLYAGLYGIAYKKLLASVLARS</sequence>
<dbReference type="InterPro" id="IPR058464">
    <property type="entry name" value="DUF8151"/>
</dbReference>
<evidence type="ECO:0000256" key="1">
    <source>
        <dbReference type="SAM" id="Phobius"/>
    </source>
</evidence>
<keyword evidence="4" id="KW-1185">Reference proteome</keyword>
<accession>A0A1H1I3V9</accession>
<feature type="transmembrane region" description="Helical" evidence="1">
    <location>
        <begin position="12"/>
        <end position="32"/>
    </location>
</feature>
<name>A0A1H1I3V9_NATTX</name>
<evidence type="ECO:0000313" key="4">
    <source>
        <dbReference type="Proteomes" id="UP000198848"/>
    </source>
</evidence>
<dbReference type="RefSeq" id="WP_090384070.1">
    <property type="nucleotide sequence ID" value="NZ_FNLC01000003.1"/>
</dbReference>
<dbReference type="AlphaFoldDB" id="A0A1H1I3V9"/>
<dbReference type="Pfam" id="PF26478">
    <property type="entry name" value="DUF8151"/>
    <property type="match status" value="1"/>
</dbReference>
<reference evidence="4" key="1">
    <citation type="submission" date="2016-10" db="EMBL/GenBank/DDBJ databases">
        <authorList>
            <person name="Varghese N."/>
            <person name="Submissions S."/>
        </authorList>
    </citation>
    <scope>NUCLEOTIDE SEQUENCE [LARGE SCALE GENOMIC DNA]</scope>
    <source>
        <strain evidence="4">DSM 24767</strain>
    </source>
</reference>
<dbReference type="STRING" id="1095778.SAMN04489842_3298"/>
<keyword evidence="1" id="KW-1133">Transmembrane helix</keyword>
<keyword evidence="1" id="KW-0812">Transmembrane</keyword>
<feature type="transmembrane region" description="Helical" evidence="1">
    <location>
        <begin position="44"/>
        <end position="65"/>
    </location>
</feature>
<gene>
    <name evidence="3" type="ORF">SAMN04489842_3298</name>
</gene>